<evidence type="ECO:0000256" key="1">
    <source>
        <dbReference type="SAM" id="MobiDB-lite"/>
    </source>
</evidence>
<comment type="caution">
    <text evidence="2">The sequence shown here is derived from an EMBL/GenBank/DDBJ whole genome shotgun (WGS) entry which is preliminary data.</text>
</comment>
<evidence type="ECO:0000313" key="3">
    <source>
        <dbReference type="EMBL" id="GBN76438.1"/>
    </source>
</evidence>
<name>A0A4Y2RKY6_ARAVE</name>
<gene>
    <name evidence="3" type="ORF">AVEN_150325_1</name>
    <name evidence="2" type="ORF">AVEN_175225_1</name>
</gene>
<dbReference type="AlphaFoldDB" id="A0A4Y2RKY6"/>
<protein>
    <submittedName>
        <fullName evidence="2">Uncharacterized protein</fullName>
    </submittedName>
</protein>
<dbReference type="EMBL" id="BGPR01017533">
    <property type="protein sequence ID" value="GBN76434.1"/>
    <property type="molecule type" value="Genomic_DNA"/>
</dbReference>
<keyword evidence="4" id="KW-1185">Reference proteome</keyword>
<accession>A0A4Y2RKY6</accession>
<dbReference type="Proteomes" id="UP000499080">
    <property type="component" value="Unassembled WGS sequence"/>
</dbReference>
<sequence length="135" mass="15338">MKGKRSSMPFLSPWCGGNLQIISMIATSVLRTQKDIQRNSIRISSLYSHLFFMKEDLPIPTPTLDYKDNNILEMSDISDTSDENGDISEKTSDPTFKLETSSEPHFIRQNELNGLVRELCLSKQQAELLGSRLQE</sequence>
<evidence type="ECO:0000313" key="4">
    <source>
        <dbReference type="Proteomes" id="UP000499080"/>
    </source>
</evidence>
<dbReference type="EMBL" id="BGPR01017534">
    <property type="protein sequence ID" value="GBN76438.1"/>
    <property type="molecule type" value="Genomic_DNA"/>
</dbReference>
<feature type="region of interest" description="Disordered" evidence="1">
    <location>
        <begin position="77"/>
        <end position="103"/>
    </location>
</feature>
<reference evidence="2 4" key="1">
    <citation type="journal article" date="2019" name="Sci. Rep.">
        <title>Orb-weaving spider Araneus ventricosus genome elucidates the spidroin gene catalogue.</title>
        <authorList>
            <person name="Kono N."/>
            <person name="Nakamura H."/>
            <person name="Ohtoshi R."/>
            <person name="Moran D.A.P."/>
            <person name="Shinohara A."/>
            <person name="Yoshida Y."/>
            <person name="Fujiwara M."/>
            <person name="Mori M."/>
            <person name="Tomita M."/>
            <person name="Arakawa K."/>
        </authorList>
    </citation>
    <scope>NUCLEOTIDE SEQUENCE [LARGE SCALE GENOMIC DNA]</scope>
</reference>
<dbReference type="OrthoDB" id="8030860at2759"/>
<organism evidence="2 4">
    <name type="scientific">Araneus ventricosus</name>
    <name type="common">Orbweaver spider</name>
    <name type="synonym">Epeira ventricosa</name>
    <dbReference type="NCBI Taxonomy" id="182803"/>
    <lineage>
        <taxon>Eukaryota</taxon>
        <taxon>Metazoa</taxon>
        <taxon>Ecdysozoa</taxon>
        <taxon>Arthropoda</taxon>
        <taxon>Chelicerata</taxon>
        <taxon>Arachnida</taxon>
        <taxon>Araneae</taxon>
        <taxon>Araneomorphae</taxon>
        <taxon>Entelegynae</taxon>
        <taxon>Araneoidea</taxon>
        <taxon>Araneidae</taxon>
        <taxon>Araneus</taxon>
    </lineage>
</organism>
<proteinExistence type="predicted"/>
<evidence type="ECO:0000313" key="2">
    <source>
        <dbReference type="EMBL" id="GBN76434.1"/>
    </source>
</evidence>